<reference evidence="5" key="1">
    <citation type="journal article" date="2013" name="Nat. Genet.">
        <title>The Capsella rubella genome and the genomic consequences of rapid mating system evolution.</title>
        <authorList>
            <person name="Slotte T."/>
            <person name="Hazzouri K.M."/>
            <person name="Agren J.A."/>
            <person name="Koenig D."/>
            <person name="Maumus F."/>
            <person name="Guo Y.L."/>
            <person name="Steige K."/>
            <person name="Platts A.E."/>
            <person name="Escobar J.S."/>
            <person name="Newman L.K."/>
            <person name="Wang W."/>
            <person name="Mandakova T."/>
            <person name="Vello E."/>
            <person name="Smith L.M."/>
            <person name="Henz S.R."/>
            <person name="Steffen J."/>
            <person name="Takuno S."/>
            <person name="Brandvain Y."/>
            <person name="Coop G."/>
            <person name="Andolfatto P."/>
            <person name="Hu T.T."/>
            <person name="Blanchette M."/>
            <person name="Clark R.M."/>
            <person name="Quesneville H."/>
            <person name="Nordborg M."/>
            <person name="Gaut B.S."/>
            <person name="Lysak M.A."/>
            <person name="Jenkins J."/>
            <person name="Grimwood J."/>
            <person name="Chapman J."/>
            <person name="Prochnik S."/>
            <person name="Shu S."/>
            <person name="Rokhsar D."/>
            <person name="Schmutz J."/>
            <person name="Weigel D."/>
            <person name="Wright S.I."/>
        </authorList>
    </citation>
    <scope>NUCLEOTIDE SEQUENCE [LARGE SCALE GENOMIC DNA]</scope>
    <source>
        <strain evidence="5">cv. Monte Gargano</strain>
    </source>
</reference>
<dbReference type="InterPro" id="IPR045344">
    <property type="entry name" value="C-JID"/>
</dbReference>
<proteinExistence type="predicted"/>
<evidence type="ECO:0000256" key="1">
    <source>
        <dbReference type="ARBA" id="ARBA00022614"/>
    </source>
</evidence>
<protein>
    <recommendedName>
        <fullName evidence="3">C-JID domain-containing protein</fullName>
    </recommendedName>
</protein>
<keyword evidence="1" id="KW-0433">Leucine-rich repeat</keyword>
<sequence length="191" mass="21905">SLSCIDADNCKSLERLDCSFNNPEIRLKFTNCFKLNQEAKDLIMHTSTRGYAILPGAQVPACFNHRAIGGSLKFKLNESTLHTFLRFKACIMLDMHKDETDDDDDGDDEDDSSMGVTMENTNEQKGLKVWCIPGSRNMKRFLTEHIYIFIVEAEDVTSTELIFEFKIDSGKWKIREWGLLQILDLEETSYS</sequence>
<accession>R0HA03</accession>
<dbReference type="Pfam" id="PF20160">
    <property type="entry name" value="C-JID"/>
    <property type="match status" value="1"/>
</dbReference>
<evidence type="ECO:0000313" key="4">
    <source>
        <dbReference type="EMBL" id="EOA26234.1"/>
    </source>
</evidence>
<gene>
    <name evidence="4" type="ORF">CARUB_v100195351mg</name>
</gene>
<evidence type="ECO:0000256" key="2">
    <source>
        <dbReference type="ARBA" id="ARBA00022737"/>
    </source>
</evidence>
<feature type="domain" description="C-JID" evidence="3">
    <location>
        <begin position="54"/>
        <end position="151"/>
    </location>
</feature>
<name>R0HA03_9BRAS</name>
<dbReference type="EMBL" id="KB870809">
    <property type="protein sequence ID" value="EOA26234.1"/>
    <property type="molecule type" value="Genomic_DNA"/>
</dbReference>
<organism evidence="4 5">
    <name type="scientific">Capsella rubella</name>
    <dbReference type="NCBI Taxonomy" id="81985"/>
    <lineage>
        <taxon>Eukaryota</taxon>
        <taxon>Viridiplantae</taxon>
        <taxon>Streptophyta</taxon>
        <taxon>Embryophyta</taxon>
        <taxon>Tracheophyta</taxon>
        <taxon>Spermatophyta</taxon>
        <taxon>Magnoliopsida</taxon>
        <taxon>eudicotyledons</taxon>
        <taxon>Gunneridae</taxon>
        <taxon>Pentapetalae</taxon>
        <taxon>rosids</taxon>
        <taxon>malvids</taxon>
        <taxon>Brassicales</taxon>
        <taxon>Brassicaceae</taxon>
        <taxon>Camelineae</taxon>
        <taxon>Capsella</taxon>
    </lineage>
</organism>
<keyword evidence="5" id="KW-1185">Reference proteome</keyword>
<evidence type="ECO:0000313" key="5">
    <source>
        <dbReference type="Proteomes" id="UP000029121"/>
    </source>
</evidence>
<keyword evidence="2" id="KW-0677">Repeat</keyword>
<dbReference type="Proteomes" id="UP000029121">
    <property type="component" value="Unassembled WGS sequence"/>
</dbReference>
<feature type="non-terminal residue" evidence="4">
    <location>
        <position position="1"/>
    </location>
</feature>
<dbReference type="AlphaFoldDB" id="R0HA03"/>
<evidence type="ECO:0000259" key="3">
    <source>
        <dbReference type="Pfam" id="PF20160"/>
    </source>
</evidence>